<reference evidence="9" key="1">
    <citation type="journal article" date="2009" name="Science">
        <title>The B73 maize genome: complexity, diversity, and dynamics.</title>
        <authorList>
            <person name="Schnable P.S."/>
            <person name="Ware D."/>
            <person name="Fulton R.S."/>
            <person name="Stein J.C."/>
            <person name="Wei F."/>
            <person name="Pasternak S."/>
            <person name="Liang C."/>
            <person name="Zhang J."/>
            <person name="Fulton L."/>
            <person name="Graves T.A."/>
            <person name="Minx P."/>
            <person name="Reily A.D."/>
            <person name="Courtney L."/>
            <person name="Kruchowski S.S."/>
            <person name="Tomlinson C."/>
            <person name="Strong C."/>
            <person name="Delehaunty K."/>
            <person name="Fronick C."/>
            <person name="Courtney B."/>
            <person name="Rock S.M."/>
            <person name="Belter E."/>
            <person name="Du F."/>
            <person name="Kim K."/>
            <person name="Abbott R.M."/>
            <person name="Cotton M."/>
            <person name="Levy A."/>
            <person name="Marchetto P."/>
            <person name="Ochoa K."/>
            <person name="Jackson S.M."/>
            <person name="Gillam B."/>
            <person name="Chen W."/>
            <person name="Yan L."/>
            <person name="Higginbotham J."/>
            <person name="Cardenas M."/>
            <person name="Waligorski J."/>
            <person name="Applebaum E."/>
            <person name="Phelps L."/>
            <person name="Falcone J."/>
            <person name="Kanchi K."/>
            <person name="Thane T."/>
            <person name="Scimone A."/>
            <person name="Thane N."/>
            <person name="Henke J."/>
            <person name="Wang T."/>
            <person name="Ruppert J."/>
            <person name="Shah N."/>
            <person name="Rotter K."/>
            <person name="Hodges J."/>
            <person name="Ingenthron E."/>
            <person name="Cordes M."/>
            <person name="Kohlberg S."/>
            <person name="Sgro J."/>
            <person name="Delgado B."/>
            <person name="Mead K."/>
            <person name="Chinwalla A."/>
            <person name="Leonard S."/>
            <person name="Crouse K."/>
            <person name="Collura K."/>
            <person name="Kudrna D."/>
            <person name="Currie J."/>
            <person name="He R."/>
            <person name="Angelova A."/>
            <person name="Rajasekar S."/>
            <person name="Mueller T."/>
            <person name="Lomeli R."/>
            <person name="Scara G."/>
            <person name="Ko A."/>
            <person name="Delaney K."/>
            <person name="Wissotski M."/>
            <person name="Lopez G."/>
            <person name="Campos D."/>
            <person name="Braidotti M."/>
            <person name="Ashley E."/>
            <person name="Golser W."/>
            <person name="Kim H."/>
            <person name="Lee S."/>
            <person name="Lin J."/>
            <person name="Dujmic Z."/>
            <person name="Kim W."/>
            <person name="Talag J."/>
            <person name="Zuccolo A."/>
            <person name="Fan C."/>
            <person name="Sebastian A."/>
            <person name="Kramer M."/>
            <person name="Spiegel L."/>
            <person name="Nascimento L."/>
            <person name="Zutavern T."/>
            <person name="Miller B."/>
            <person name="Ambroise C."/>
            <person name="Muller S."/>
            <person name="Spooner W."/>
            <person name="Narechania A."/>
            <person name="Ren L."/>
            <person name="Wei S."/>
            <person name="Kumari S."/>
            <person name="Faga B."/>
            <person name="Levy M.J."/>
            <person name="McMahan L."/>
            <person name="Van Buren P."/>
            <person name="Vaughn M.W."/>
            <person name="Ying K."/>
            <person name="Yeh C.-T."/>
            <person name="Emrich S.J."/>
            <person name="Jia Y."/>
            <person name="Kalyanaraman A."/>
            <person name="Hsia A.-P."/>
            <person name="Barbazuk W.B."/>
            <person name="Baucom R.S."/>
            <person name="Brutnell T.P."/>
            <person name="Carpita N.C."/>
            <person name="Chaparro C."/>
            <person name="Chia J.-M."/>
            <person name="Deragon J.-M."/>
            <person name="Estill J.C."/>
            <person name="Fu Y."/>
            <person name="Jeddeloh J.A."/>
            <person name="Han Y."/>
            <person name="Lee H."/>
            <person name="Li P."/>
            <person name="Lisch D.R."/>
            <person name="Liu S."/>
            <person name="Liu Z."/>
            <person name="Nagel D.H."/>
            <person name="McCann M.C."/>
            <person name="SanMiguel P."/>
            <person name="Myers A.M."/>
            <person name="Nettleton D."/>
            <person name="Nguyen J."/>
            <person name="Penning B.W."/>
            <person name="Ponnala L."/>
            <person name="Schneider K.L."/>
            <person name="Schwartz D.C."/>
            <person name="Sharma A."/>
            <person name="Soderlund C."/>
            <person name="Springer N.M."/>
            <person name="Sun Q."/>
            <person name="Wang H."/>
            <person name="Waterman M."/>
            <person name="Westerman R."/>
            <person name="Wolfgruber T.K."/>
            <person name="Yang L."/>
            <person name="Yu Y."/>
            <person name="Zhang L."/>
            <person name="Zhou S."/>
            <person name="Zhu Q."/>
            <person name="Bennetzen J.L."/>
            <person name="Dawe R.K."/>
            <person name="Jiang J."/>
            <person name="Jiang N."/>
            <person name="Presting G.G."/>
            <person name="Wessler S.R."/>
            <person name="Aluru S."/>
            <person name="Martienssen R.A."/>
            <person name="Clifton S.W."/>
            <person name="McCombie W.R."/>
            <person name="Wing R.A."/>
            <person name="Wilson R.K."/>
        </authorList>
    </citation>
    <scope>NUCLEOTIDE SEQUENCE [LARGE SCALE GENOMIC DNA]</scope>
    <source>
        <strain evidence="9">cv. B73</strain>
    </source>
</reference>
<dbReference type="EMBL" id="CM000781">
    <property type="protein sequence ID" value="AQK70267.1"/>
    <property type="molecule type" value="Genomic_DNA"/>
</dbReference>
<accession>A0A1D6H648</accession>
<dbReference type="OMA" id="RNQEWSF"/>
<dbReference type="PANTHER" id="PTHR31314">
    <property type="entry name" value="MYB FAMILY TRANSCRIPTION FACTOR PHL7-LIKE"/>
    <property type="match status" value="1"/>
</dbReference>
<feature type="compositionally biased region" description="Acidic residues" evidence="5">
    <location>
        <begin position="41"/>
        <end position="68"/>
    </location>
</feature>
<dbReference type="FunFam" id="1.10.10.60:FF:000002">
    <property type="entry name" value="Myb family transcription factor"/>
    <property type="match status" value="1"/>
</dbReference>
<keyword evidence="4" id="KW-0539">Nucleus</keyword>
<dbReference type="eggNOG" id="ENOG502RJE7">
    <property type="taxonomic scope" value="Eukaryota"/>
</dbReference>
<dbReference type="OrthoDB" id="551907at2759"/>
<dbReference type="InterPro" id="IPR046955">
    <property type="entry name" value="PHR1-like"/>
</dbReference>
<dbReference type="InterPro" id="IPR009057">
    <property type="entry name" value="Homeodomain-like_sf"/>
</dbReference>
<dbReference type="GO" id="GO:0003700">
    <property type="term" value="F:DNA-binding transcription factor activity"/>
    <property type="evidence" value="ECO:0007669"/>
    <property type="project" value="InterPro"/>
</dbReference>
<proteinExistence type="predicted"/>
<dbReference type="GeneID" id="103627002"/>
<dbReference type="NCBIfam" id="TIGR01557">
    <property type="entry name" value="myb_SHAQKYF"/>
    <property type="match status" value="1"/>
</dbReference>
<gene>
    <name evidence="8" type="primary">LOC103627002</name>
    <name evidence="7" type="ORF">ZEAMMB73_Zm00001d016175</name>
</gene>
<dbReference type="KEGG" id="zma:103627002"/>
<dbReference type="InterPro" id="IPR006447">
    <property type="entry name" value="Myb_dom_plants"/>
</dbReference>
<evidence type="ECO:0000256" key="3">
    <source>
        <dbReference type="ARBA" id="ARBA00023163"/>
    </source>
</evidence>
<name>A0A1D6H648_MAIZE</name>
<reference evidence="8" key="3">
    <citation type="submission" date="2019-07" db="EMBL/GenBank/DDBJ databases">
        <authorList>
            <person name="Seetharam A."/>
            <person name="Woodhouse M."/>
            <person name="Cannon E."/>
        </authorList>
    </citation>
    <scope>NUCLEOTIDE SEQUENCE [LARGE SCALE GENOMIC DNA]</scope>
    <source>
        <strain evidence="8">cv. B73</strain>
    </source>
</reference>
<dbReference type="SUPFAM" id="SSF46689">
    <property type="entry name" value="Homeodomain-like"/>
    <property type="match status" value="1"/>
</dbReference>
<dbReference type="RefSeq" id="XP_008645578.1">
    <property type="nucleotide sequence ID" value="XM_008647356.3"/>
</dbReference>
<dbReference type="EnsemblPlants" id="Zm00001eb238710_T001">
    <property type="protein sequence ID" value="Zm00001eb238710_P001"/>
    <property type="gene ID" value="Zm00001eb238710"/>
</dbReference>
<dbReference type="AlphaFoldDB" id="A0A1D6H648"/>
<dbReference type="InterPro" id="IPR017930">
    <property type="entry name" value="Myb_dom"/>
</dbReference>
<evidence type="ECO:0000313" key="7">
    <source>
        <dbReference type="EMBL" id="AQK70267.1"/>
    </source>
</evidence>
<evidence type="ECO:0000313" key="8">
    <source>
        <dbReference type="EnsemblPlants" id="Zm00001eb238710_P001"/>
    </source>
</evidence>
<dbReference type="SMR" id="A0A1D6H648"/>
<keyword evidence="7" id="KW-0371">Homeobox</keyword>
<protein>
    <submittedName>
        <fullName evidence="7">Homeodomain-like superfamily protein</fullName>
    </submittedName>
</protein>
<dbReference type="Gramene" id="Zm00001eb238710_T001">
    <property type="protein sequence ID" value="Zm00001eb238710_P001"/>
    <property type="gene ID" value="Zm00001eb238710"/>
</dbReference>
<keyword evidence="2 7" id="KW-0238">DNA-binding</keyword>
<reference evidence="8" key="4">
    <citation type="submission" date="2021-05" db="UniProtKB">
        <authorList>
            <consortium name="EnsemblPlants"/>
        </authorList>
    </citation>
    <scope>IDENTIFICATION</scope>
    <source>
        <strain evidence="8">cv. B73</strain>
    </source>
</reference>
<dbReference type="GO" id="GO:0003677">
    <property type="term" value="F:DNA binding"/>
    <property type="evidence" value="ECO:0007669"/>
    <property type="project" value="UniProtKB-KW"/>
</dbReference>
<dbReference type="Gene3D" id="1.10.10.60">
    <property type="entry name" value="Homeodomain-like"/>
    <property type="match status" value="1"/>
</dbReference>
<sequence>MVAREEQAMTREVKGKGLLVDILDDHEEVSIDNSKLLDLNEGFDVEDEGGEAAGDDEDEEDEGEEGDDGGSTTDVGGSASSSNNRSSNNNNSESEKADAKGGSKSEVSGEQRVPSVRQYNRSKLPRLRWTPDLHMAFVHAVERLGGQERATPKLVLQMMNVRGLSIAHVKSHLQMYRSKKLDQDGRPRGAVSSVYSPMDFHFMRADHRRFHNMSFFQRAAASASSSGGQERGGFFASRNFSTPELSRLYGLLHHRPAPTQTFDFRNSSFRNHEWPWAASSNQQEAMTISRKHVVMPPSTSPQTHASLASSAALRSDRRWWPFTEAGAAVAAGEHRAGTGVTSVKFDNCVGSSSRPLPLPMSPAVCGDRRLPFRWRHGGSSRDVVVGYPGSSSMVAKRSSSDPVVIDDGHQLERQNSKHVVEPTRASTATPAEEDEACLKRRPSSPVEAQDATTTTLDLQLSLSPTTASAKKRKTSGSFFMDDTSCEFSTSLSLSPPVAAPAVSTQQRQEKTRRSSDDNGGGGGVLGQSTLDLTMSIRALE</sequence>
<dbReference type="PaxDb" id="4577-GRMZM2G477238_P01"/>
<keyword evidence="9" id="KW-1185">Reference proteome</keyword>
<feature type="compositionally biased region" description="Basic and acidic residues" evidence="5">
    <location>
        <begin position="93"/>
        <end position="109"/>
    </location>
</feature>
<dbReference type="ExpressionAtlas" id="A0A1D6H648">
    <property type="expression patterns" value="baseline"/>
</dbReference>
<keyword evidence="3" id="KW-0804">Transcription</keyword>
<feature type="region of interest" description="Disordered" evidence="5">
    <location>
        <begin position="414"/>
        <end position="454"/>
    </location>
</feature>
<dbReference type="PANTHER" id="PTHR31314:SF174">
    <property type="entry name" value="OS02G0241200 PROTEIN"/>
    <property type="match status" value="1"/>
</dbReference>
<evidence type="ECO:0000313" key="9">
    <source>
        <dbReference type="Proteomes" id="UP000007305"/>
    </source>
</evidence>
<dbReference type="Proteomes" id="UP000007305">
    <property type="component" value="Chromosome 5"/>
</dbReference>
<feature type="compositionally biased region" description="Low complexity" evidence="5">
    <location>
        <begin position="70"/>
        <end position="92"/>
    </location>
</feature>
<evidence type="ECO:0000256" key="4">
    <source>
        <dbReference type="ARBA" id="ARBA00023242"/>
    </source>
</evidence>
<reference evidence="7" key="2">
    <citation type="submission" date="2015-12" db="EMBL/GenBank/DDBJ databases">
        <title>Update maize B73 reference genome by single molecule sequencing technologies.</title>
        <authorList>
            <consortium name="Maize Genome Sequencing Project"/>
            <person name="Ware D."/>
        </authorList>
    </citation>
    <scope>NUCLEOTIDE SEQUENCE</scope>
    <source>
        <tissue evidence="7">Seedling</tissue>
    </source>
</reference>
<feature type="region of interest" description="Disordered" evidence="5">
    <location>
        <begin position="489"/>
        <end position="528"/>
    </location>
</feature>
<evidence type="ECO:0000256" key="1">
    <source>
        <dbReference type="ARBA" id="ARBA00023015"/>
    </source>
</evidence>
<dbReference type="Pfam" id="PF00249">
    <property type="entry name" value="Myb_DNA-binding"/>
    <property type="match status" value="1"/>
</dbReference>
<feature type="domain" description="HTH myb-type" evidence="6">
    <location>
        <begin position="121"/>
        <end position="181"/>
    </location>
</feature>
<organism evidence="7">
    <name type="scientific">Zea mays</name>
    <name type="common">Maize</name>
    <dbReference type="NCBI Taxonomy" id="4577"/>
    <lineage>
        <taxon>Eukaryota</taxon>
        <taxon>Viridiplantae</taxon>
        <taxon>Streptophyta</taxon>
        <taxon>Embryophyta</taxon>
        <taxon>Tracheophyta</taxon>
        <taxon>Spermatophyta</taxon>
        <taxon>Magnoliopsida</taxon>
        <taxon>Liliopsida</taxon>
        <taxon>Poales</taxon>
        <taxon>Poaceae</taxon>
        <taxon>PACMAD clade</taxon>
        <taxon>Panicoideae</taxon>
        <taxon>Andropogonodae</taxon>
        <taxon>Andropogoneae</taxon>
        <taxon>Tripsacinae</taxon>
        <taxon>Zea</taxon>
    </lineage>
</organism>
<evidence type="ECO:0000256" key="2">
    <source>
        <dbReference type="ARBA" id="ARBA00023125"/>
    </source>
</evidence>
<dbReference type="InterPro" id="IPR001005">
    <property type="entry name" value="SANT/Myb"/>
</dbReference>
<keyword evidence="1" id="KW-0805">Transcription regulation</keyword>
<dbReference type="PROSITE" id="PS51294">
    <property type="entry name" value="HTH_MYB"/>
    <property type="match status" value="1"/>
</dbReference>
<feature type="compositionally biased region" description="Basic and acidic residues" evidence="5">
    <location>
        <begin position="507"/>
        <end position="516"/>
    </location>
</feature>
<evidence type="ECO:0000259" key="6">
    <source>
        <dbReference type="PROSITE" id="PS51294"/>
    </source>
</evidence>
<evidence type="ECO:0000256" key="5">
    <source>
        <dbReference type="SAM" id="MobiDB-lite"/>
    </source>
</evidence>
<feature type="region of interest" description="Disordered" evidence="5">
    <location>
        <begin position="26"/>
        <end position="119"/>
    </location>
</feature>